<dbReference type="Proteomes" id="UP000018851">
    <property type="component" value="Chromosome"/>
</dbReference>
<reference evidence="1 2" key="1">
    <citation type="submission" date="2013-07" db="EMBL/GenBank/DDBJ databases">
        <title>Completed genome of Sphingomonas sanxanigenens NX02.</title>
        <authorList>
            <person name="Ma T."/>
            <person name="Huang H."/>
            <person name="Wu M."/>
            <person name="Li X."/>
            <person name="Li G."/>
        </authorList>
    </citation>
    <scope>NUCLEOTIDE SEQUENCE [LARGE SCALE GENOMIC DNA]</scope>
    <source>
        <strain evidence="1 2">NX02</strain>
    </source>
</reference>
<dbReference type="OrthoDB" id="7577542at2"/>
<dbReference type="EMBL" id="CP006644">
    <property type="protein sequence ID" value="AHE53974.1"/>
    <property type="molecule type" value="Genomic_DNA"/>
</dbReference>
<dbReference type="KEGG" id="ssan:NX02_11315"/>
<dbReference type="HOGENOM" id="CLU_2496321_0_0_5"/>
<sequence>MNWRFAIEAAEDPQSLPRVLGYFAQRWIVPSGVTMALRDGGMAIDIAVEALDEQGAAIIAAKLRENVLVAHVTLLGGGEAIVAAAA</sequence>
<dbReference type="RefSeq" id="WP_025292200.1">
    <property type="nucleotide sequence ID" value="NZ_CP006644.1"/>
</dbReference>
<dbReference type="AlphaFoldDB" id="W0A7T8"/>
<dbReference type="eggNOG" id="ENOG50317J2">
    <property type="taxonomic scope" value="Bacteria"/>
</dbReference>
<dbReference type="PATRIC" id="fig|1123269.5.peg.2199"/>
<evidence type="ECO:0000313" key="2">
    <source>
        <dbReference type="Proteomes" id="UP000018851"/>
    </source>
</evidence>
<protein>
    <recommendedName>
        <fullName evidence="3">ACT domain-containing protein</fullName>
    </recommendedName>
</protein>
<accession>W0A7T8</accession>
<organism evidence="1 2">
    <name type="scientific">Sphingomonas sanxanigenens DSM 19645 = NX02</name>
    <dbReference type="NCBI Taxonomy" id="1123269"/>
    <lineage>
        <taxon>Bacteria</taxon>
        <taxon>Pseudomonadati</taxon>
        <taxon>Pseudomonadota</taxon>
        <taxon>Alphaproteobacteria</taxon>
        <taxon>Sphingomonadales</taxon>
        <taxon>Sphingomonadaceae</taxon>
        <taxon>Sphingomonas</taxon>
    </lineage>
</organism>
<gene>
    <name evidence="1" type="ORF">NX02_11315</name>
</gene>
<evidence type="ECO:0008006" key="3">
    <source>
        <dbReference type="Google" id="ProtNLM"/>
    </source>
</evidence>
<dbReference type="STRING" id="1123269.NX02_11315"/>
<evidence type="ECO:0000313" key="1">
    <source>
        <dbReference type="EMBL" id="AHE53974.1"/>
    </source>
</evidence>
<proteinExistence type="predicted"/>
<keyword evidence="2" id="KW-1185">Reference proteome</keyword>
<name>W0A7T8_9SPHN</name>